<dbReference type="GO" id="GO:0050118">
    <property type="term" value="F:N-acetyldiaminopimelate deacetylase activity"/>
    <property type="evidence" value="ECO:0007669"/>
    <property type="project" value="UniProtKB-ARBA"/>
</dbReference>
<dbReference type="Gene3D" id="3.30.70.360">
    <property type="match status" value="1"/>
</dbReference>
<feature type="binding site" evidence="2">
    <location>
        <position position="173"/>
    </location>
    <ligand>
        <name>Mn(2+)</name>
        <dbReference type="ChEBI" id="CHEBI:29035"/>
        <label>1</label>
    </ligand>
</feature>
<dbReference type="SUPFAM" id="SSF53187">
    <property type="entry name" value="Zn-dependent exopeptidases"/>
    <property type="match status" value="1"/>
</dbReference>
<dbReference type="eggNOG" id="COG1473">
    <property type="taxonomic scope" value="Bacteria"/>
</dbReference>
<dbReference type="Gene3D" id="3.40.630.10">
    <property type="entry name" value="Zn peptidases"/>
    <property type="match status" value="1"/>
</dbReference>
<evidence type="ECO:0000259" key="4">
    <source>
        <dbReference type="Pfam" id="PF07687"/>
    </source>
</evidence>
<evidence type="ECO:0000256" key="2">
    <source>
        <dbReference type="PIRSR" id="PIRSR005962-1"/>
    </source>
</evidence>
<dbReference type="GO" id="GO:0019877">
    <property type="term" value="P:diaminopimelate biosynthetic process"/>
    <property type="evidence" value="ECO:0007669"/>
    <property type="project" value="UniProtKB-ARBA"/>
</dbReference>
<dbReference type="InterPro" id="IPR011650">
    <property type="entry name" value="Peptidase_M20_dimer"/>
</dbReference>
<dbReference type="EMBL" id="CP011454">
    <property type="protein sequence ID" value="AMW05848.1"/>
    <property type="molecule type" value="Genomic_DNA"/>
</dbReference>
<dbReference type="PANTHER" id="PTHR11014:SF63">
    <property type="entry name" value="METALLOPEPTIDASE, PUTATIVE (AFU_ORTHOLOGUE AFUA_6G09600)-RELATED"/>
    <property type="match status" value="1"/>
</dbReference>
<dbReference type="InterPro" id="IPR036264">
    <property type="entry name" value="Bact_exopeptidase_dim_dom"/>
</dbReference>
<evidence type="ECO:0000313" key="6">
    <source>
        <dbReference type="Proteomes" id="UP000076404"/>
    </source>
</evidence>
<gene>
    <name evidence="5" type="ORF">GEMMAAP_15725</name>
</gene>
<evidence type="ECO:0000256" key="1">
    <source>
        <dbReference type="ARBA" id="ARBA00022801"/>
    </source>
</evidence>
<dbReference type="GO" id="GO:0046872">
    <property type="term" value="F:metal ion binding"/>
    <property type="evidence" value="ECO:0007669"/>
    <property type="project" value="UniProtKB-KW"/>
</dbReference>
<keyword evidence="6" id="KW-1185">Reference proteome</keyword>
<dbReference type="OrthoDB" id="9776731at2"/>
<accession>A0A143BLG3</accession>
<dbReference type="FunFam" id="3.30.70.360:FF:000001">
    <property type="entry name" value="N-acetyldiaminopimelate deacetylase"/>
    <property type="match status" value="1"/>
</dbReference>
<dbReference type="PIRSF" id="PIRSF005962">
    <property type="entry name" value="Pept_M20D_amidohydro"/>
    <property type="match status" value="1"/>
</dbReference>
<reference evidence="5 6" key="1">
    <citation type="journal article" date="2014" name="Proc. Natl. Acad. Sci. U.S.A.">
        <title>Functional type 2 photosynthetic reaction centers found in the rare bacterial phylum Gemmatimonadetes.</title>
        <authorList>
            <person name="Zeng Y."/>
            <person name="Feng F."/>
            <person name="Medova H."/>
            <person name="Dean J."/>
            <person name="Koblizek M."/>
        </authorList>
    </citation>
    <scope>NUCLEOTIDE SEQUENCE [LARGE SCALE GENOMIC DNA]</scope>
    <source>
        <strain evidence="5 6">AP64</strain>
    </source>
</reference>
<feature type="signal peptide" evidence="3">
    <location>
        <begin position="1"/>
        <end position="17"/>
    </location>
</feature>
<dbReference type="Pfam" id="PF01546">
    <property type="entry name" value="Peptidase_M20"/>
    <property type="match status" value="1"/>
</dbReference>
<dbReference type="InterPro" id="IPR002933">
    <property type="entry name" value="Peptidase_M20"/>
</dbReference>
<feature type="binding site" evidence="2">
    <location>
        <position position="199"/>
    </location>
    <ligand>
        <name>Mn(2+)</name>
        <dbReference type="ChEBI" id="CHEBI:29035"/>
        <label>2</label>
    </ligand>
</feature>
<feature type="domain" description="Peptidase M20 dimerisation" evidence="4">
    <location>
        <begin position="221"/>
        <end position="315"/>
    </location>
</feature>
<sequence>MKRLLLAGLLVAAPLRAQQGPASPALLAEIDKRTAAIVDKVTAWRHDIHQHPELGYQEKRTAALVAAHLKSLGMEVQENVGGIPGVVGILKGGKPGPTVALRADMDALPVTELVNVPFKSTVRTVYNGVETGVMHACGHDMHTAMLMGTAEVLAGLKASLPGTVKFLFQPAEEVPPRGGAQPMIDAGVMQGVDGVFGLHVGPGPLGALSFRQGAISAASDGFRIVVHGKQSHGAAPSRGVDPIVVSAEIVTALQTIVSRSVDLGAAPAVVTVGAIHGGLRENIIPDSVWMIGTIRTFDPAARTLIGQRMKTLATNIAAAHNATAEVTVDLGYGSTINHAAMVSRFSPTLKRVAGTAGAQESKTASMAGEDFSRFAELAPGFFFNLAVSPVGTDLKTVASNHSPLFQGDDKALPVGVRAMSTLALEFLTSGGIPRVP</sequence>
<keyword evidence="2" id="KW-0479">Metal-binding</keyword>
<dbReference type="NCBIfam" id="TIGR01891">
    <property type="entry name" value="amidohydrolases"/>
    <property type="match status" value="1"/>
</dbReference>
<dbReference type="RefSeq" id="WP_026848433.1">
    <property type="nucleotide sequence ID" value="NZ_CP011454.1"/>
</dbReference>
<keyword evidence="1 5" id="KW-0378">Hydrolase</keyword>
<keyword evidence="3" id="KW-0732">Signal</keyword>
<reference evidence="5 6" key="2">
    <citation type="journal article" date="2016" name="Environ. Microbiol. Rep.">
        <title>Metagenomic evidence for the presence of phototrophic Gemmatimonadetes bacteria in diverse environments.</title>
        <authorList>
            <person name="Zeng Y."/>
            <person name="Baumbach J."/>
            <person name="Barbosa E.G."/>
            <person name="Azevedo V."/>
            <person name="Zhang C."/>
            <person name="Koblizek M."/>
        </authorList>
    </citation>
    <scope>NUCLEOTIDE SEQUENCE [LARGE SCALE GENOMIC DNA]</scope>
    <source>
        <strain evidence="5 6">AP64</strain>
    </source>
</reference>
<dbReference type="AlphaFoldDB" id="A0A143BLG3"/>
<dbReference type="Proteomes" id="UP000076404">
    <property type="component" value="Chromosome"/>
</dbReference>
<feature type="binding site" evidence="2">
    <location>
        <position position="401"/>
    </location>
    <ligand>
        <name>Mn(2+)</name>
        <dbReference type="ChEBI" id="CHEBI:29035"/>
        <label>2</label>
    </ligand>
</feature>
<name>A0A143BLG3_9BACT</name>
<keyword evidence="2" id="KW-0464">Manganese</keyword>
<evidence type="ECO:0000256" key="3">
    <source>
        <dbReference type="SAM" id="SignalP"/>
    </source>
</evidence>
<protein>
    <submittedName>
        <fullName evidence="5">N-acyl-L-amino acid amidohydrolase</fullName>
    </submittedName>
</protein>
<feature type="binding site" evidence="2">
    <location>
        <position position="137"/>
    </location>
    <ligand>
        <name>Mn(2+)</name>
        <dbReference type="ChEBI" id="CHEBI:29035"/>
        <label>2</label>
    </ligand>
</feature>
<feature type="chain" id="PRO_5007506766" evidence="3">
    <location>
        <begin position="18"/>
        <end position="436"/>
    </location>
</feature>
<dbReference type="KEGG" id="gph:GEMMAAP_15725"/>
<dbReference type="SUPFAM" id="SSF55031">
    <property type="entry name" value="Bacterial exopeptidase dimerisation domain"/>
    <property type="match status" value="1"/>
</dbReference>
<organism evidence="5 6">
    <name type="scientific">Gemmatimonas phototrophica</name>
    <dbReference type="NCBI Taxonomy" id="1379270"/>
    <lineage>
        <taxon>Bacteria</taxon>
        <taxon>Pseudomonadati</taxon>
        <taxon>Gemmatimonadota</taxon>
        <taxon>Gemmatimonadia</taxon>
        <taxon>Gemmatimonadales</taxon>
        <taxon>Gemmatimonadaceae</taxon>
        <taxon>Gemmatimonas</taxon>
    </lineage>
</organism>
<evidence type="ECO:0000313" key="5">
    <source>
        <dbReference type="EMBL" id="AMW05848.1"/>
    </source>
</evidence>
<dbReference type="Pfam" id="PF07687">
    <property type="entry name" value="M20_dimer"/>
    <property type="match status" value="1"/>
</dbReference>
<dbReference type="InterPro" id="IPR017439">
    <property type="entry name" value="Amidohydrolase"/>
</dbReference>
<dbReference type="PANTHER" id="PTHR11014">
    <property type="entry name" value="PEPTIDASE M20 FAMILY MEMBER"/>
    <property type="match status" value="1"/>
</dbReference>
<feature type="binding site" evidence="2">
    <location>
        <position position="139"/>
    </location>
    <ligand>
        <name>Mn(2+)</name>
        <dbReference type="ChEBI" id="CHEBI:29035"/>
        <label>2</label>
    </ligand>
</feature>
<dbReference type="STRING" id="1379270.GEMMAAP_15725"/>
<comment type="cofactor">
    <cofactor evidence="2">
        <name>Mn(2+)</name>
        <dbReference type="ChEBI" id="CHEBI:29035"/>
    </cofactor>
    <text evidence="2">The Mn(2+) ion enhances activity.</text>
</comment>
<proteinExistence type="predicted"/>